<organism evidence="2 3">
    <name type="scientific">Pleurodeles waltl</name>
    <name type="common">Iberian ribbed newt</name>
    <dbReference type="NCBI Taxonomy" id="8319"/>
    <lineage>
        <taxon>Eukaryota</taxon>
        <taxon>Metazoa</taxon>
        <taxon>Chordata</taxon>
        <taxon>Craniata</taxon>
        <taxon>Vertebrata</taxon>
        <taxon>Euteleostomi</taxon>
        <taxon>Amphibia</taxon>
        <taxon>Batrachia</taxon>
        <taxon>Caudata</taxon>
        <taxon>Salamandroidea</taxon>
        <taxon>Salamandridae</taxon>
        <taxon>Pleurodelinae</taxon>
        <taxon>Pleurodeles</taxon>
    </lineage>
</organism>
<sequence length="66" mass="7142">GVPDRPRQVPDVTYKKKGTHTAGGVPDRPRQVPDVTYKKKGTHTAGDAPSTLMPPDLQIQLSLLPL</sequence>
<name>A0AAV7LLP0_PLEWA</name>
<feature type="region of interest" description="Disordered" evidence="1">
    <location>
        <begin position="1"/>
        <end position="34"/>
    </location>
</feature>
<proteinExistence type="predicted"/>
<protein>
    <submittedName>
        <fullName evidence="2">Uncharacterized protein</fullName>
    </submittedName>
</protein>
<evidence type="ECO:0000256" key="1">
    <source>
        <dbReference type="SAM" id="MobiDB-lite"/>
    </source>
</evidence>
<feature type="non-terminal residue" evidence="2">
    <location>
        <position position="66"/>
    </location>
</feature>
<evidence type="ECO:0000313" key="3">
    <source>
        <dbReference type="Proteomes" id="UP001066276"/>
    </source>
</evidence>
<comment type="caution">
    <text evidence="2">The sequence shown here is derived from an EMBL/GenBank/DDBJ whole genome shotgun (WGS) entry which is preliminary data.</text>
</comment>
<dbReference type="AlphaFoldDB" id="A0AAV7LLP0"/>
<accession>A0AAV7LLP0</accession>
<dbReference type="EMBL" id="JANPWB010000015">
    <property type="protein sequence ID" value="KAJ1091899.1"/>
    <property type="molecule type" value="Genomic_DNA"/>
</dbReference>
<feature type="non-terminal residue" evidence="2">
    <location>
        <position position="1"/>
    </location>
</feature>
<evidence type="ECO:0000313" key="2">
    <source>
        <dbReference type="EMBL" id="KAJ1091899.1"/>
    </source>
</evidence>
<dbReference type="Proteomes" id="UP001066276">
    <property type="component" value="Chromosome 11"/>
</dbReference>
<gene>
    <name evidence="2" type="ORF">NDU88_005013</name>
</gene>
<reference evidence="2" key="1">
    <citation type="journal article" date="2022" name="bioRxiv">
        <title>Sequencing and chromosome-scale assembly of the giantPleurodeles waltlgenome.</title>
        <authorList>
            <person name="Brown T."/>
            <person name="Elewa A."/>
            <person name="Iarovenko S."/>
            <person name="Subramanian E."/>
            <person name="Araus A.J."/>
            <person name="Petzold A."/>
            <person name="Susuki M."/>
            <person name="Suzuki K.-i.T."/>
            <person name="Hayashi T."/>
            <person name="Toyoda A."/>
            <person name="Oliveira C."/>
            <person name="Osipova E."/>
            <person name="Leigh N.D."/>
            <person name="Simon A."/>
            <person name="Yun M.H."/>
        </authorList>
    </citation>
    <scope>NUCLEOTIDE SEQUENCE</scope>
    <source>
        <strain evidence="2">20211129_DDA</strain>
        <tissue evidence="2">Liver</tissue>
    </source>
</reference>
<keyword evidence="3" id="KW-1185">Reference proteome</keyword>